<dbReference type="EMBL" id="CATZAZ010000011">
    <property type="protein sequence ID" value="CAJ0804290.1"/>
    <property type="molecule type" value="Genomic_DNA"/>
</dbReference>
<gene>
    <name evidence="2" type="ORF">R77560_04049</name>
</gene>
<proteinExistence type="predicted"/>
<dbReference type="GeneID" id="34794240"/>
<feature type="region of interest" description="Disordered" evidence="1">
    <location>
        <begin position="1"/>
        <end position="20"/>
    </location>
</feature>
<feature type="compositionally biased region" description="Polar residues" evidence="1">
    <location>
        <begin position="1"/>
        <end position="13"/>
    </location>
</feature>
<name>A0AAD2BY25_9RALS</name>
<dbReference type="AlphaFoldDB" id="A0AAD2BY25"/>
<comment type="caution">
    <text evidence="2">The sequence shown here is derived from an EMBL/GenBank/DDBJ whole genome shotgun (WGS) entry which is preliminary data.</text>
</comment>
<evidence type="ECO:0000313" key="3">
    <source>
        <dbReference type="Proteomes" id="UP001189756"/>
    </source>
</evidence>
<dbReference type="RefSeq" id="WP_024542378.1">
    <property type="nucleotide sequence ID" value="NZ_CATZAZ010000011.1"/>
</dbReference>
<protein>
    <submittedName>
        <fullName evidence="2">Uncharacterized protein</fullName>
    </submittedName>
</protein>
<evidence type="ECO:0000313" key="2">
    <source>
        <dbReference type="EMBL" id="CAJ0804290.1"/>
    </source>
</evidence>
<reference evidence="2" key="1">
    <citation type="submission" date="2023-07" db="EMBL/GenBank/DDBJ databases">
        <authorList>
            <person name="Peeters C."/>
        </authorList>
    </citation>
    <scope>NUCLEOTIDE SEQUENCE</scope>
    <source>
        <strain evidence="2">R-77560</strain>
    </source>
</reference>
<dbReference type="Proteomes" id="UP001189756">
    <property type="component" value="Unassembled WGS sequence"/>
</dbReference>
<accession>A0AAD2BY25</accession>
<evidence type="ECO:0000256" key="1">
    <source>
        <dbReference type="SAM" id="MobiDB-lite"/>
    </source>
</evidence>
<sequence length="84" mass="9221">MGQNNQGQNTPLFSGTGWEAYSEGTDADPFIRVYDELGEGMFRLPSLNWSHEQVGCVVSVYKHGLSDGIQLGKASEQKRLASQT</sequence>
<organism evidence="2 3">
    <name type="scientific">Ralstonia thomasii</name>
    <dbReference type="NCBI Taxonomy" id="3058596"/>
    <lineage>
        <taxon>Bacteria</taxon>
        <taxon>Pseudomonadati</taxon>
        <taxon>Pseudomonadota</taxon>
        <taxon>Betaproteobacteria</taxon>
        <taxon>Burkholderiales</taxon>
        <taxon>Burkholderiaceae</taxon>
        <taxon>Ralstonia</taxon>
    </lineage>
</organism>